<feature type="transmembrane region" description="Helical" evidence="11">
    <location>
        <begin position="311"/>
        <end position="333"/>
    </location>
</feature>
<evidence type="ECO:0000256" key="8">
    <source>
        <dbReference type="ARBA" id="ARBA00023136"/>
    </source>
</evidence>
<sequence>MTNTPTGAAEPALRDFGIDTTSQATGEALRDYLGKIRRGDLGALPALVTLAALLVLFTALSDDFLTLNNLANLLHQGAGQTIIAMGIVYVLLIGEIDLSAGTASGVSASVLALHFQNDGNLLGAMGGSVYFAFVLGLAVAALLAMLLRIWLGAALSALAMVLVLAGVGANPWLEMLLAVCVGAAIGCVTGFAVSKVRIPSFIVTLGLFITWSGVVLQLVGPGGTISIRQSPELFAVANGSLSVTGSWLLFLIAGAGYAAVVGYRHLTRLRYGLVAQPTVLVATKVVAVLGCGGLATYLLTLNRSPHPELASIRGVPLVVPIILALLIIGTFVLDRTRYGRHVHAVGNNRDAAHRAGVNVAKIRMSAFIISSSVAALGAIVYSSKVGLVDGSAGNGNLVLFAVGAAVIGGTSLFGGKGRLHDAILGGAVLATVQNGLNLLGFQAAPVNIITGLVLVAAAGADTLSRRRSTAQHGG</sequence>
<keyword evidence="2" id="KW-0813">Transport</keyword>
<evidence type="ECO:0000256" key="11">
    <source>
        <dbReference type="SAM" id="Phobius"/>
    </source>
</evidence>
<keyword evidence="6 11" id="KW-0812">Transmembrane</keyword>
<feature type="transmembrane region" description="Helical" evidence="11">
    <location>
        <begin position="150"/>
        <end position="169"/>
    </location>
</feature>
<feature type="transmembrane region" description="Helical" evidence="11">
    <location>
        <begin position="446"/>
        <end position="464"/>
    </location>
</feature>
<evidence type="ECO:0000256" key="3">
    <source>
        <dbReference type="ARBA" id="ARBA00022475"/>
    </source>
</evidence>
<dbReference type="GO" id="GO:0005886">
    <property type="term" value="C:plasma membrane"/>
    <property type="evidence" value="ECO:0007669"/>
    <property type="project" value="UniProtKB-SubCell"/>
</dbReference>
<feature type="transmembrane region" description="Helical" evidence="11">
    <location>
        <begin position="364"/>
        <end position="383"/>
    </location>
</feature>
<feature type="transmembrane region" description="Helical" evidence="11">
    <location>
        <begin position="247"/>
        <end position="266"/>
    </location>
</feature>
<feature type="transmembrane region" description="Helical" evidence="11">
    <location>
        <begin position="201"/>
        <end position="227"/>
    </location>
</feature>
<keyword evidence="3" id="KW-1003">Cell membrane</keyword>
<keyword evidence="7 11" id="KW-1133">Transmembrane helix</keyword>
<dbReference type="Proteomes" id="UP000584374">
    <property type="component" value="Unassembled WGS sequence"/>
</dbReference>
<dbReference type="PANTHER" id="PTHR32196">
    <property type="entry name" value="ABC TRANSPORTER PERMEASE PROTEIN YPHD-RELATED-RELATED"/>
    <property type="match status" value="1"/>
</dbReference>
<reference evidence="12 13" key="1">
    <citation type="submission" date="2020-08" db="EMBL/GenBank/DDBJ databases">
        <title>Sequencing the genomes of 1000 actinobacteria strains.</title>
        <authorList>
            <person name="Klenk H.-P."/>
        </authorList>
    </citation>
    <scope>NUCLEOTIDE SEQUENCE [LARGE SCALE GENOMIC DNA]</scope>
    <source>
        <strain evidence="12 13">DSM 45584</strain>
    </source>
</reference>
<evidence type="ECO:0000256" key="5">
    <source>
        <dbReference type="ARBA" id="ARBA00022597"/>
    </source>
</evidence>
<dbReference type="PANTHER" id="PTHR32196:SF32">
    <property type="entry name" value="XYLOSE TRANSPORT SYSTEM PERMEASE PROTEIN XYLH"/>
    <property type="match status" value="1"/>
</dbReference>
<name>A0A840QDZ4_9PSEU</name>
<evidence type="ECO:0000256" key="9">
    <source>
        <dbReference type="ARBA" id="ARBA00035611"/>
    </source>
</evidence>
<evidence type="ECO:0000313" key="12">
    <source>
        <dbReference type="EMBL" id="MBB5158050.1"/>
    </source>
</evidence>
<feature type="transmembrane region" description="Helical" evidence="11">
    <location>
        <begin position="175"/>
        <end position="194"/>
    </location>
</feature>
<dbReference type="Pfam" id="PF02653">
    <property type="entry name" value="BPD_transp_2"/>
    <property type="match status" value="1"/>
</dbReference>
<evidence type="ECO:0000256" key="2">
    <source>
        <dbReference type="ARBA" id="ARBA00022448"/>
    </source>
</evidence>
<feature type="transmembrane region" description="Helical" evidence="11">
    <location>
        <begin position="121"/>
        <end position="143"/>
    </location>
</feature>
<feature type="transmembrane region" description="Helical" evidence="11">
    <location>
        <begin position="41"/>
        <end position="61"/>
    </location>
</feature>
<organism evidence="12 13">
    <name type="scientific">Saccharopolyspora phatthalungensis</name>
    <dbReference type="NCBI Taxonomy" id="664693"/>
    <lineage>
        <taxon>Bacteria</taxon>
        <taxon>Bacillati</taxon>
        <taxon>Actinomycetota</taxon>
        <taxon>Actinomycetes</taxon>
        <taxon>Pseudonocardiales</taxon>
        <taxon>Pseudonocardiaceae</taxon>
        <taxon>Saccharopolyspora</taxon>
    </lineage>
</organism>
<evidence type="ECO:0000256" key="1">
    <source>
        <dbReference type="ARBA" id="ARBA00004651"/>
    </source>
</evidence>
<feature type="transmembrane region" description="Helical" evidence="11">
    <location>
        <begin position="278"/>
        <end position="299"/>
    </location>
</feature>
<comment type="subcellular location">
    <subcellularLocation>
        <location evidence="1">Cell membrane</location>
        <topology evidence="1">Multi-pass membrane protein</topology>
    </subcellularLocation>
</comment>
<comment type="function">
    <text evidence="9">Part of the binding-protein-dependent transport system for D-xylose. Probably responsible for the translocation of the substrate across the membrane.</text>
</comment>
<evidence type="ECO:0000256" key="10">
    <source>
        <dbReference type="ARBA" id="ARBA00035686"/>
    </source>
</evidence>
<evidence type="ECO:0000256" key="4">
    <source>
        <dbReference type="ARBA" id="ARBA00022519"/>
    </source>
</evidence>
<evidence type="ECO:0000256" key="6">
    <source>
        <dbReference type="ARBA" id="ARBA00022692"/>
    </source>
</evidence>
<dbReference type="InterPro" id="IPR001851">
    <property type="entry name" value="ABC_transp_permease"/>
</dbReference>
<keyword evidence="5" id="KW-0762">Sugar transport</keyword>
<evidence type="ECO:0000313" key="13">
    <source>
        <dbReference type="Proteomes" id="UP000584374"/>
    </source>
</evidence>
<accession>A0A840QDZ4</accession>
<keyword evidence="8 11" id="KW-0472">Membrane</keyword>
<dbReference type="CDD" id="cd06579">
    <property type="entry name" value="TM_PBP1_transp_AraH_like"/>
    <property type="match status" value="1"/>
</dbReference>
<feature type="transmembrane region" description="Helical" evidence="11">
    <location>
        <begin position="395"/>
        <end position="415"/>
    </location>
</feature>
<feature type="transmembrane region" description="Helical" evidence="11">
    <location>
        <begin position="73"/>
        <end position="91"/>
    </location>
</feature>
<comment type="caution">
    <text evidence="12">The sequence shown here is derived from an EMBL/GenBank/DDBJ whole genome shotgun (WGS) entry which is preliminary data.</text>
</comment>
<keyword evidence="13" id="KW-1185">Reference proteome</keyword>
<dbReference type="AlphaFoldDB" id="A0A840QDZ4"/>
<evidence type="ECO:0000256" key="7">
    <source>
        <dbReference type="ARBA" id="ARBA00022989"/>
    </source>
</evidence>
<protein>
    <recommendedName>
        <fullName evidence="10">Xylose transport system permease protein XylH</fullName>
    </recommendedName>
</protein>
<dbReference type="GO" id="GO:0022857">
    <property type="term" value="F:transmembrane transporter activity"/>
    <property type="evidence" value="ECO:0007669"/>
    <property type="project" value="InterPro"/>
</dbReference>
<gene>
    <name evidence="12" type="ORF">BJ970_005649</name>
</gene>
<dbReference type="EMBL" id="JACHIW010000002">
    <property type="protein sequence ID" value="MBB5158050.1"/>
    <property type="molecule type" value="Genomic_DNA"/>
</dbReference>
<keyword evidence="4" id="KW-0997">Cell inner membrane</keyword>
<dbReference type="RefSeq" id="WP_184729626.1">
    <property type="nucleotide sequence ID" value="NZ_JACHIW010000002.1"/>
</dbReference>
<proteinExistence type="predicted"/>